<sequence length="235" mass="25758">MGSFTDTLSDADIEWIHKQKVYFVSTAPLAKNGHVNASPKGYDSLRVLANDRMLMLDGRGSGCETIAHLRENARITVMMCAFEGPPRIMRFFGTAVVYEPGQPEFERLFAEHYAADWDSPDRLKFVRSIIDMRLHRVGKSCGFAVPFMEFQKERPTLVDYYKNKSDEVLASKSDRDNSFSIDGIPSYLAGTRSAPSGVSTIKRSVASAAGAMLPWVGGAAVGAAIALAAVRNALK</sequence>
<keyword evidence="1" id="KW-0812">Transmembrane</keyword>
<gene>
    <name evidence="3" type="ORF">LPJ53_005399</name>
</gene>
<dbReference type="OrthoDB" id="539398at2759"/>
<dbReference type="PANTHER" id="PTHR39336:SF3">
    <property type="entry name" value="PYRIDOXAMINE PHOSPHATE OXIDASE"/>
    <property type="match status" value="1"/>
</dbReference>
<accession>A0A9W7XWY8</accession>
<dbReference type="InterPro" id="IPR011576">
    <property type="entry name" value="Pyridox_Oxase_N"/>
</dbReference>
<keyword evidence="1" id="KW-1133">Transmembrane helix</keyword>
<dbReference type="AlphaFoldDB" id="A0A9W7XWY8"/>
<dbReference type="SUPFAM" id="SSF50475">
    <property type="entry name" value="FMN-binding split barrel"/>
    <property type="match status" value="1"/>
</dbReference>
<dbReference type="InterPro" id="IPR012349">
    <property type="entry name" value="Split_barrel_FMN-bd"/>
</dbReference>
<name>A0A9W7XWY8_9FUNG</name>
<feature type="transmembrane region" description="Helical" evidence="1">
    <location>
        <begin position="212"/>
        <end position="230"/>
    </location>
</feature>
<dbReference type="Proteomes" id="UP001149813">
    <property type="component" value="Unassembled WGS sequence"/>
</dbReference>
<dbReference type="Pfam" id="PF01243">
    <property type="entry name" value="PNPOx_N"/>
    <property type="match status" value="1"/>
</dbReference>
<dbReference type="PANTHER" id="PTHR39336">
    <property type="entry name" value="PYRIDOXAMINE PHOSPHATE OXIDASE FAMILY PROTEIN (AFU_ORTHOLOGUE AFUA_6G11440)"/>
    <property type="match status" value="1"/>
</dbReference>
<organism evidence="3 4">
    <name type="scientific">Coemansia erecta</name>
    <dbReference type="NCBI Taxonomy" id="147472"/>
    <lineage>
        <taxon>Eukaryota</taxon>
        <taxon>Fungi</taxon>
        <taxon>Fungi incertae sedis</taxon>
        <taxon>Zoopagomycota</taxon>
        <taxon>Kickxellomycotina</taxon>
        <taxon>Kickxellomycetes</taxon>
        <taxon>Kickxellales</taxon>
        <taxon>Kickxellaceae</taxon>
        <taxon>Coemansia</taxon>
    </lineage>
</organism>
<dbReference type="Gene3D" id="2.30.110.10">
    <property type="entry name" value="Electron Transport, Fmn-binding Protein, Chain A"/>
    <property type="match status" value="1"/>
</dbReference>
<dbReference type="EMBL" id="JANBOJ010000322">
    <property type="protein sequence ID" value="KAJ1719912.1"/>
    <property type="molecule type" value="Genomic_DNA"/>
</dbReference>
<reference evidence="3" key="1">
    <citation type="submission" date="2022-07" db="EMBL/GenBank/DDBJ databases">
        <title>Phylogenomic reconstructions and comparative analyses of Kickxellomycotina fungi.</title>
        <authorList>
            <person name="Reynolds N.K."/>
            <person name="Stajich J.E."/>
            <person name="Barry K."/>
            <person name="Grigoriev I.V."/>
            <person name="Crous P."/>
            <person name="Smith M.E."/>
        </authorList>
    </citation>
    <scope>NUCLEOTIDE SEQUENCE</scope>
    <source>
        <strain evidence="3">NBRC 32514</strain>
    </source>
</reference>
<comment type="caution">
    <text evidence="3">The sequence shown here is derived from an EMBL/GenBank/DDBJ whole genome shotgun (WGS) entry which is preliminary data.</text>
</comment>
<protein>
    <recommendedName>
        <fullName evidence="2">Pyridoxamine 5'-phosphate oxidase N-terminal domain-containing protein</fullName>
    </recommendedName>
</protein>
<keyword evidence="4" id="KW-1185">Reference proteome</keyword>
<evidence type="ECO:0000256" key="1">
    <source>
        <dbReference type="SAM" id="Phobius"/>
    </source>
</evidence>
<evidence type="ECO:0000313" key="4">
    <source>
        <dbReference type="Proteomes" id="UP001149813"/>
    </source>
</evidence>
<keyword evidence="1" id="KW-0472">Membrane</keyword>
<evidence type="ECO:0000313" key="3">
    <source>
        <dbReference type="EMBL" id="KAJ1719912.1"/>
    </source>
</evidence>
<evidence type="ECO:0000259" key="2">
    <source>
        <dbReference type="Pfam" id="PF01243"/>
    </source>
</evidence>
<proteinExistence type="predicted"/>
<feature type="domain" description="Pyridoxamine 5'-phosphate oxidase N-terminal" evidence="2">
    <location>
        <begin position="14"/>
        <end position="119"/>
    </location>
</feature>